<name>A0A7C2NAK9_ARCFL</name>
<reference evidence="3" key="1">
    <citation type="journal article" date="2020" name="mSystems">
        <title>Genome- and Community-Level Interaction Insights into Carbon Utilization and Element Cycling Functions of Hydrothermarchaeota in Hydrothermal Sediment.</title>
        <authorList>
            <person name="Zhou Z."/>
            <person name="Liu Y."/>
            <person name="Xu W."/>
            <person name="Pan J."/>
            <person name="Luo Z.H."/>
            <person name="Li M."/>
        </authorList>
    </citation>
    <scope>NUCLEOTIDE SEQUENCE [LARGE SCALE GENOMIC DNA]</scope>
    <source>
        <strain evidence="3">SpSt-12</strain>
    </source>
</reference>
<accession>A0A7C2NAK9</accession>
<dbReference type="NCBIfam" id="TIGR00129">
    <property type="entry name" value="fdhD_narQ"/>
    <property type="match status" value="1"/>
</dbReference>
<dbReference type="EMBL" id="DSCQ01000083">
    <property type="protein sequence ID" value="HET21780.1"/>
    <property type="molecule type" value="Genomic_DNA"/>
</dbReference>
<evidence type="ECO:0000313" key="3">
    <source>
        <dbReference type="EMBL" id="HET21780.1"/>
    </source>
</evidence>
<dbReference type="Gene3D" id="3.10.20.10">
    <property type="match status" value="1"/>
</dbReference>
<dbReference type="PIRSF" id="PIRSF015626">
    <property type="entry name" value="FdhD"/>
    <property type="match status" value="1"/>
</dbReference>
<evidence type="ECO:0000256" key="2">
    <source>
        <dbReference type="ARBA" id="ARBA00023150"/>
    </source>
</evidence>
<evidence type="ECO:0000256" key="1">
    <source>
        <dbReference type="ARBA" id="ARBA00022490"/>
    </source>
</evidence>
<dbReference type="GO" id="GO:0016783">
    <property type="term" value="F:sulfurtransferase activity"/>
    <property type="evidence" value="ECO:0007669"/>
    <property type="project" value="InterPro"/>
</dbReference>
<dbReference type="InterPro" id="IPR016193">
    <property type="entry name" value="Cytidine_deaminase-like"/>
</dbReference>
<dbReference type="Gene3D" id="3.40.140.10">
    <property type="entry name" value="Cytidine Deaminase, domain 2"/>
    <property type="match status" value="1"/>
</dbReference>
<keyword evidence="3" id="KW-0808">Transferase</keyword>
<gene>
    <name evidence="3" type="primary">fdhD</name>
    <name evidence="3" type="ORF">ENN70_06925</name>
</gene>
<comment type="caution">
    <text evidence="3">The sequence shown here is derived from an EMBL/GenBank/DDBJ whole genome shotgun (WGS) entry which is preliminary data.</text>
</comment>
<dbReference type="AlphaFoldDB" id="A0A7C2NAK9"/>
<organism evidence="3">
    <name type="scientific">Archaeoglobus fulgidus</name>
    <dbReference type="NCBI Taxonomy" id="2234"/>
    <lineage>
        <taxon>Archaea</taxon>
        <taxon>Methanobacteriati</taxon>
        <taxon>Methanobacteriota</taxon>
        <taxon>Archaeoglobi</taxon>
        <taxon>Archaeoglobales</taxon>
        <taxon>Archaeoglobaceae</taxon>
        <taxon>Archaeoglobus</taxon>
    </lineage>
</organism>
<proteinExistence type="predicted"/>
<keyword evidence="2" id="KW-0501">Molybdenum cofactor biosynthesis</keyword>
<dbReference type="PANTHER" id="PTHR30592:SF1">
    <property type="entry name" value="SULFUR CARRIER PROTEIN FDHD"/>
    <property type="match status" value="1"/>
</dbReference>
<dbReference type="GO" id="GO:0006777">
    <property type="term" value="P:Mo-molybdopterin cofactor biosynthetic process"/>
    <property type="evidence" value="ECO:0007669"/>
    <property type="project" value="UniProtKB-KW"/>
</dbReference>
<sequence>MIRKLGKTLELAKESRVTILAGNTPYHLMCTPENLVELAVGFIISEGIASSLKEIEVSMVEENLIYVKMNGKHSSTAITSSGCIGVFRDEEEIPKVKAAEKFKIEELKNALEYLETEEYRRTRGYHTAVVVSKNGIVARMHDVGRHNAVDKAIGSSLLKGFDPSRAFLLLSGRISRGMVMKCARVGIPLIASKAAILDSAIEVCEKSGVAAVSFATNIAVEGEALE</sequence>
<dbReference type="InterPro" id="IPR003786">
    <property type="entry name" value="FdhD"/>
</dbReference>
<dbReference type="PANTHER" id="PTHR30592">
    <property type="entry name" value="FORMATE DEHYDROGENASE"/>
    <property type="match status" value="1"/>
</dbReference>
<dbReference type="SUPFAM" id="SSF53927">
    <property type="entry name" value="Cytidine deaminase-like"/>
    <property type="match status" value="1"/>
</dbReference>
<protein>
    <submittedName>
        <fullName evidence="3">Formate dehydrogenase accessory sulfurtransferase FdhD</fullName>
    </submittedName>
</protein>
<keyword evidence="1" id="KW-0963">Cytoplasm</keyword>
<dbReference type="Pfam" id="PF02634">
    <property type="entry name" value="FdhD-NarQ"/>
    <property type="match status" value="1"/>
</dbReference>